<comment type="caution">
    <text evidence="2">The sequence shown here is derived from an EMBL/GenBank/DDBJ whole genome shotgun (WGS) entry which is preliminary data.</text>
</comment>
<evidence type="ECO:0000313" key="2">
    <source>
        <dbReference type="EMBL" id="RMY36641.1"/>
    </source>
</evidence>
<feature type="region of interest" description="Disordered" evidence="1">
    <location>
        <begin position="76"/>
        <end position="116"/>
    </location>
</feature>
<feature type="region of interest" description="Disordered" evidence="1">
    <location>
        <begin position="344"/>
        <end position="363"/>
    </location>
</feature>
<dbReference type="Proteomes" id="UP000270230">
    <property type="component" value="Unassembled WGS sequence"/>
</dbReference>
<feature type="compositionally biased region" description="Basic and acidic residues" evidence="1">
    <location>
        <begin position="206"/>
        <end position="215"/>
    </location>
</feature>
<name>A0A3M7BA75_HORWE</name>
<accession>A0A3M7BA75</accession>
<reference evidence="2 3" key="1">
    <citation type="journal article" date="2018" name="BMC Genomics">
        <title>Genomic evidence for intraspecific hybridization in a clonal and extremely halotolerant yeast.</title>
        <authorList>
            <person name="Gostincar C."/>
            <person name="Stajich J.E."/>
            <person name="Zupancic J."/>
            <person name="Zalar P."/>
            <person name="Gunde-Cimerman N."/>
        </authorList>
    </citation>
    <scope>NUCLEOTIDE SEQUENCE [LARGE SCALE GENOMIC DNA]</scope>
    <source>
        <strain evidence="2 3">EXF-151</strain>
    </source>
</reference>
<protein>
    <submittedName>
        <fullName evidence="2">Uncharacterized protein</fullName>
    </submittedName>
</protein>
<organism evidence="2 3">
    <name type="scientific">Hortaea werneckii</name>
    <name type="common">Black yeast</name>
    <name type="synonym">Cladosporium werneckii</name>
    <dbReference type="NCBI Taxonomy" id="91943"/>
    <lineage>
        <taxon>Eukaryota</taxon>
        <taxon>Fungi</taxon>
        <taxon>Dikarya</taxon>
        <taxon>Ascomycota</taxon>
        <taxon>Pezizomycotina</taxon>
        <taxon>Dothideomycetes</taxon>
        <taxon>Dothideomycetidae</taxon>
        <taxon>Mycosphaerellales</taxon>
        <taxon>Teratosphaeriaceae</taxon>
        <taxon>Hortaea</taxon>
    </lineage>
</organism>
<sequence length="363" mass="39813">MAVTVHFAAQPAAGNPNKAFRKQAAPLDVRLLIAKLETHQRRQASNMSVGASDQPARDASKRASYVPRYAARQFAATTTTATNGDEHKDAMKRAKTVKERPKPSFEAAPRTINPKQLQARLSIGMSENEAMSAAVVAPSSTRPDLGRSNSASSVEKTDKKHRRSHKDRARSDASDLKTKRSVRRPGPPREIESSENTMTTYQPGDAAKRKAEKRSSQAFPAPTRPLGYVAEYSLQFADLQAETGKALVDRPAEEDGQLAMRPTTLRPQDRPNWTQQSQCGDDMRHALGSNWRRRKSAGDRNEALQALEGSGGAASAAPPPPRKSTSGAMGHEDQTLISDAVKQINREKKSKRRQSVMALFRKL</sequence>
<feature type="region of interest" description="Disordered" evidence="1">
    <location>
        <begin position="132"/>
        <end position="222"/>
    </location>
</feature>
<feature type="region of interest" description="Disordered" evidence="1">
    <location>
        <begin position="252"/>
        <end position="337"/>
    </location>
</feature>
<proteinExistence type="predicted"/>
<dbReference type="OrthoDB" id="3910151at2759"/>
<dbReference type="EMBL" id="QWIN01001777">
    <property type="protein sequence ID" value="RMY36641.1"/>
    <property type="molecule type" value="Genomic_DNA"/>
</dbReference>
<dbReference type="AlphaFoldDB" id="A0A3M7BA75"/>
<dbReference type="VEuPathDB" id="FungiDB:BTJ68_01120"/>
<feature type="region of interest" description="Disordered" evidence="1">
    <location>
        <begin position="41"/>
        <end position="63"/>
    </location>
</feature>
<gene>
    <name evidence="2" type="ORF">D0865_13584</name>
</gene>
<feature type="compositionally biased region" description="Basic and acidic residues" evidence="1">
    <location>
        <begin position="84"/>
        <end position="103"/>
    </location>
</feature>
<feature type="compositionally biased region" description="Polar residues" evidence="1">
    <location>
        <begin position="138"/>
        <end position="154"/>
    </location>
</feature>
<evidence type="ECO:0000256" key="1">
    <source>
        <dbReference type="SAM" id="MobiDB-lite"/>
    </source>
</evidence>
<feature type="compositionally biased region" description="Basic and acidic residues" evidence="1">
    <location>
        <begin position="169"/>
        <end position="178"/>
    </location>
</feature>
<evidence type="ECO:0000313" key="3">
    <source>
        <dbReference type="Proteomes" id="UP000270230"/>
    </source>
</evidence>
<feature type="compositionally biased region" description="Basic residues" evidence="1">
    <location>
        <begin position="159"/>
        <end position="168"/>
    </location>
</feature>